<dbReference type="HAMAP" id="MF_01385">
    <property type="entry name" value="UreF"/>
    <property type="match status" value="1"/>
</dbReference>
<dbReference type="GO" id="GO:0005737">
    <property type="term" value="C:cytoplasm"/>
    <property type="evidence" value="ECO:0007669"/>
    <property type="project" value="UniProtKB-SubCell"/>
</dbReference>
<evidence type="ECO:0000313" key="4">
    <source>
        <dbReference type="EMBL" id="CCO45070.1"/>
    </source>
</evidence>
<sequence length="225" mass="25362">MQTGFNESVAPYRLFQLISPSLPIGGFTYSQGVEWAVEAGWISDKTTFINWLATVLNHSMTTLELPIMRRLYSAIGKGQTEQVEYWNAYLYACRETSELRSEEKQRGHALFTLLTKLSVAQSMPETHRNQLHGFCLAAHHWGISEEALLQGYLWSWAENIVMAGVKLIPLGQTDGQETLLEISSLFPDAIKRSEVIADDEVCAFTPSLAIASAKHETQYTRLFRS</sequence>
<keyword evidence="2 3" id="KW-0143">Chaperone</keyword>
<evidence type="ECO:0000256" key="1">
    <source>
        <dbReference type="ARBA" id="ARBA00022988"/>
    </source>
</evidence>
<keyword evidence="1 3" id="KW-0996">Nickel insertion</keyword>
<comment type="similarity">
    <text evidence="3">Belongs to the UreF family.</text>
</comment>
<comment type="subunit">
    <text evidence="3">UreD, UreF and UreG form a complex that acts as a GTP-hydrolysis-dependent molecular chaperone, activating the urease apoprotein by helping to assemble the nickel containing metallocenter of UreC. The UreE protein probably delivers the nickel.</text>
</comment>
<dbReference type="Pfam" id="PF01730">
    <property type="entry name" value="UreF"/>
    <property type="match status" value="1"/>
</dbReference>
<comment type="caution">
    <text evidence="4">The sequence shown here is derived from an EMBL/GenBank/DDBJ whole genome shotgun (WGS) entry which is preliminary data.</text>
</comment>
<evidence type="ECO:0000256" key="2">
    <source>
        <dbReference type="ARBA" id="ARBA00023186"/>
    </source>
</evidence>
<dbReference type="PANTHER" id="PTHR33620">
    <property type="entry name" value="UREASE ACCESSORY PROTEIN F"/>
    <property type="match status" value="1"/>
</dbReference>
<comment type="function">
    <text evidence="3">Required for maturation of urease via the functional incorporation of the urease nickel metallocenter.</text>
</comment>
<dbReference type="PIRSF" id="PIRSF009467">
    <property type="entry name" value="Ureas_acces_UreF"/>
    <property type="match status" value="1"/>
</dbReference>
<dbReference type="PANTHER" id="PTHR33620:SF1">
    <property type="entry name" value="UREASE ACCESSORY PROTEIN F"/>
    <property type="match status" value="1"/>
</dbReference>
<proteinExistence type="inferred from homology"/>
<dbReference type="EMBL" id="CAOF01000041">
    <property type="protein sequence ID" value="CCO45070.1"/>
    <property type="molecule type" value="Genomic_DNA"/>
</dbReference>
<dbReference type="Proteomes" id="UP000018211">
    <property type="component" value="Unassembled WGS sequence"/>
</dbReference>
<dbReference type="Gene3D" id="1.10.4190.10">
    <property type="entry name" value="Urease accessory protein UreF"/>
    <property type="match status" value="1"/>
</dbReference>
<dbReference type="InterPro" id="IPR038277">
    <property type="entry name" value="UreF_sf"/>
</dbReference>
<dbReference type="GO" id="GO:0016151">
    <property type="term" value="F:nickel cation binding"/>
    <property type="evidence" value="ECO:0007669"/>
    <property type="project" value="UniProtKB-UniRule"/>
</dbReference>
<dbReference type="AlphaFoldDB" id="A0AAV2VL20"/>
<reference evidence="4 5" key="1">
    <citation type="journal article" date="2013" name="ISME J.">
        <title>Comparative genomics of pathogenic lineages of Vibrio nigripulchritudo identifies virulence-associated traits.</title>
        <authorList>
            <person name="Goudenege D."/>
            <person name="Labreuche Y."/>
            <person name="Krin E."/>
            <person name="Ansquer D."/>
            <person name="Mangenot S."/>
            <person name="Calteau A."/>
            <person name="Medigue C."/>
            <person name="Mazel D."/>
            <person name="Polz M.F."/>
            <person name="Le Roux F."/>
        </authorList>
    </citation>
    <scope>NUCLEOTIDE SEQUENCE [LARGE SCALE GENOMIC DNA]</scope>
    <source>
        <strain evidence="4 5">SOn1</strain>
    </source>
</reference>
<organism evidence="4 5">
    <name type="scientific">Vibrio nigripulchritudo SOn1</name>
    <dbReference type="NCBI Taxonomy" id="1238450"/>
    <lineage>
        <taxon>Bacteria</taxon>
        <taxon>Pseudomonadati</taxon>
        <taxon>Pseudomonadota</taxon>
        <taxon>Gammaproteobacteria</taxon>
        <taxon>Vibrionales</taxon>
        <taxon>Vibrionaceae</taxon>
        <taxon>Vibrio</taxon>
    </lineage>
</organism>
<protein>
    <recommendedName>
        <fullName evidence="3">Urease accessory protein UreF</fullName>
    </recommendedName>
</protein>
<evidence type="ECO:0000313" key="5">
    <source>
        <dbReference type="Proteomes" id="UP000018211"/>
    </source>
</evidence>
<accession>A0AAV2VL20</accession>
<keyword evidence="3" id="KW-0963">Cytoplasm</keyword>
<dbReference type="RefSeq" id="WP_022610687.1">
    <property type="nucleotide sequence ID" value="NZ_LK391965.1"/>
</dbReference>
<dbReference type="InterPro" id="IPR002639">
    <property type="entry name" value="UreF"/>
</dbReference>
<name>A0AAV2VL20_9VIBR</name>
<gene>
    <name evidence="3 4" type="primary">ureF</name>
    <name evidence="4" type="ORF">VIBNISOn1_1350034</name>
</gene>
<evidence type="ECO:0000256" key="3">
    <source>
        <dbReference type="HAMAP-Rule" id="MF_01385"/>
    </source>
</evidence>
<comment type="subcellular location">
    <subcellularLocation>
        <location evidence="3">Cytoplasm</location>
    </subcellularLocation>
</comment>